<comment type="similarity">
    <text evidence="1">Belongs to the nitrite and sulfite reductase 4Fe-4S domain family.</text>
</comment>
<dbReference type="EMBL" id="FPHP01000002">
    <property type="protein sequence ID" value="SFV74632.1"/>
    <property type="molecule type" value="Genomic_DNA"/>
</dbReference>
<protein>
    <submittedName>
        <fullName evidence="10">Ferredoxin--nitrite reductase</fullName>
        <ecNumber evidence="10">1.7.7.1</ecNumber>
    </submittedName>
</protein>
<dbReference type="PROSITE" id="PS00365">
    <property type="entry name" value="NIR_SIR"/>
    <property type="match status" value="1"/>
</dbReference>
<feature type="domain" description="Nitrite/sulphite reductase 4Fe-4S" evidence="8">
    <location>
        <begin position="137"/>
        <end position="287"/>
    </location>
</feature>
<dbReference type="SUPFAM" id="SSF55124">
    <property type="entry name" value="Nitrite/Sulfite reductase N-terminal domain-like"/>
    <property type="match status" value="2"/>
</dbReference>
<dbReference type="AlphaFoldDB" id="A0A1W1D2F0"/>
<evidence type="ECO:0000256" key="2">
    <source>
        <dbReference type="ARBA" id="ARBA00022485"/>
    </source>
</evidence>
<sequence length="633" mass="72351">MQRLQEAFEARNKKLNKIEKLKNTKDPFDAWEKLEFYAQNGFESIPDEDKGYFLKCFGIYYREKTPQQFMLKLRIPAGYLTAQQAQVIGECAKEFGNDYIDLTTRAQCELRYLAIENIPTILKRLQAVGINAHQTGVDNIRGIMGDPFDDLAFDNILPSHHLILKMQEKFLMDKEWVSTIPRKFNTAITGNSVNRCNVFVHDCCFVLANKDGVYGYNMYLGGKVGEVAKDANIFLKDEDEVLKAFDAITTIFKQYGFRDNRNKNRLHFLIEAVGMDEISNAIRKVAGVDFASRGITMTQIDYFDSDFTKVRLKDNSFAIHVAVPSGIFSGTDMIKASILAKEFGSGELRLDMEQSFYILGVYDVKTLIEDPFFQKFPTNNSYFNHQIACAGTKHCPFGVIENKNDAIELSKYLSKKVPLKESRIRLYWSGCVKGCGIHGLADIGFEGAKAKIDGKVVEAVNVSLGGKLIDGAKEGYSILRAVPLFYVKYYIEELMLQYKALKKEGESFEKFHERVLSHYTKAYIGFFLQLKTYLSKKGIEIKLDIDEIEKTGHNEEYELFSLGRKLYYKLTKQSAFKEYDGYTNKNPNEKIEPITKIVQDIDPTLAMIVTRILDVKEKRAKVFSELVGEFSYE</sequence>
<evidence type="ECO:0000256" key="1">
    <source>
        <dbReference type="ARBA" id="ARBA00010429"/>
    </source>
</evidence>
<dbReference type="InterPro" id="IPR045854">
    <property type="entry name" value="NO2/SO3_Rdtase_4Fe4S_sf"/>
</dbReference>
<dbReference type="InterPro" id="IPR006067">
    <property type="entry name" value="NO2/SO3_Rdtase_4Fe4S_dom"/>
</dbReference>
<name>A0A1W1D2F0_9ZZZZ</name>
<proteinExistence type="inferred from homology"/>
<dbReference type="GO" id="GO:0048307">
    <property type="term" value="F:ferredoxin-nitrite reductase activity"/>
    <property type="evidence" value="ECO:0007669"/>
    <property type="project" value="UniProtKB-EC"/>
</dbReference>
<keyword evidence="7" id="KW-0411">Iron-sulfur</keyword>
<feature type="domain" description="Nitrite/Sulfite reductase ferredoxin-like" evidence="9">
    <location>
        <begin position="62"/>
        <end position="128"/>
    </location>
</feature>
<dbReference type="GO" id="GO:0020037">
    <property type="term" value="F:heme binding"/>
    <property type="evidence" value="ECO:0007669"/>
    <property type="project" value="InterPro"/>
</dbReference>
<dbReference type="Gene3D" id="3.30.413.10">
    <property type="entry name" value="Sulfite Reductase Hemoprotein, domain 1"/>
    <property type="match status" value="2"/>
</dbReference>
<dbReference type="Pfam" id="PF01077">
    <property type="entry name" value="NIR_SIR"/>
    <property type="match status" value="1"/>
</dbReference>
<evidence type="ECO:0000313" key="10">
    <source>
        <dbReference type="EMBL" id="SFV74632.1"/>
    </source>
</evidence>
<keyword evidence="5 10" id="KW-0560">Oxidoreductase</keyword>
<dbReference type="EC" id="1.7.7.1" evidence="10"/>
<reference evidence="10" key="1">
    <citation type="submission" date="2016-10" db="EMBL/GenBank/DDBJ databases">
        <authorList>
            <person name="de Groot N.N."/>
        </authorList>
    </citation>
    <scope>NUCLEOTIDE SEQUENCE</scope>
</reference>
<evidence type="ECO:0000256" key="4">
    <source>
        <dbReference type="ARBA" id="ARBA00022723"/>
    </source>
</evidence>
<evidence type="ECO:0000256" key="5">
    <source>
        <dbReference type="ARBA" id="ARBA00023002"/>
    </source>
</evidence>
<gene>
    <name evidence="10" type="ORF">MNB_SM-3-523</name>
</gene>
<dbReference type="PANTHER" id="PTHR32439:SF0">
    <property type="entry name" value="FERREDOXIN--NITRITE REDUCTASE, CHLOROPLASTIC"/>
    <property type="match status" value="1"/>
</dbReference>
<accession>A0A1W1D2F0</accession>
<dbReference type="Gene3D" id="3.90.480.20">
    <property type="match status" value="1"/>
</dbReference>
<dbReference type="GO" id="GO:0046872">
    <property type="term" value="F:metal ion binding"/>
    <property type="evidence" value="ECO:0007669"/>
    <property type="project" value="UniProtKB-KW"/>
</dbReference>
<dbReference type="PANTHER" id="PTHR32439">
    <property type="entry name" value="FERREDOXIN--NITRITE REDUCTASE, CHLOROPLASTIC"/>
    <property type="match status" value="1"/>
</dbReference>
<evidence type="ECO:0000256" key="7">
    <source>
        <dbReference type="ARBA" id="ARBA00023014"/>
    </source>
</evidence>
<dbReference type="InterPro" id="IPR051329">
    <property type="entry name" value="NIR_SIR_4Fe-4S"/>
</dbReference>
<dbReference type="Pfam" id="PF03460">
    <property type="entry name" value="NIR_SIR_ferr"/>
    <property type="match status" value="1"/>
</dbReference>
<keyword evidence="3" id="KW-0349">Heme</keyword>
<dbReference type="GO" id="GO:0051539">
    <property type="term" value="F:4 iron, 4 sulfur cluster binding"/>
    <property type="evidence" value="ECO:0007669"/>
    <property type="project" value="UniProtKB-KW"/>
</dbReference>
<evidence type="ECO:0000256" key="6">
    <source>
        <dbReference type="ARBA" id="ARBA00023004"/>
    </source>
</evidence>
<keyword evidence="6" id="KW-0408">Iron</keyword>
<evidence type="ECO:0000259" key="9">
    <source>
        <dbReference type="Pfam" id="PF03460"/>
    </source>
</evidence>
<evidence type="ECO:0000259" key="8">
    <source>
        <dbReference type="Pfam" id="PF01077"/>
    </source>
</evidence>
<dbReference type="InterPro" id="IPR005117">
    <property type="entry name" value="NiRdtase/SiRdtase_haem-b_fer"/>
</dbReference>
<dbReference type="InterPro" id="IPR006066">
    <property type="entry name" value="NO2/SO3_Rdtase_FeS/sirohaem_BS"/>
</dbReference>
<keyword evidence="4" id="KW-0479">Metal-binding</keyword>
<evidence type="ECO:0000256" key="3">
    <source>
        <dbReference type="ARBA" id="ARBA00022617"/>
    </source>
</evidence>
<keyword evidence="2" id="KW-0004">4Fe-4S</keyword>
<organism evidence="10">
    <name type="scientific">hydrothermal vent metagenome</name>
    <dbReference type="NCBI Taxonomy" id="652676"/>
    <lineage>
        <taxon>unclassified sequences</taxon>
        <taxon>metagenomes</taxon>
        <taxon>ecological metagenomes</taxon>
    </lineage>
</organism>
<dbReference type="SUPFAM" id="SSF56014">
    <property type="entry name" value="Nitrite and sulphite reductase 4Fe-4S domain-like"/>
    <property type="match status" value="2"/>
</dbReference>
<dbReference type="InterPro" id="IPR036136">
    <property type="entry name" value="Nit/Sulf_reduc_fer-like_dom_sf"/>
</dbReference>